<dbReference type="PROSITE" id="PS50109">
    <property type="entry name" value="HIS_KIN"/>
    <property type="match status" value="1"/>
</dbReference>
<evidence type="ECO:0000313" key="9">
    <source>
        <dbReference type="EMBL" id="BDU73225.1"/>
    </source>
</evidence>
<dbReference type="SUPFAM" id="SSF52172">
    <property type="entry name" value="CheY-like"/>
    <property type="match status" value="1"/>
</dbReference>
<dbReference type="SMART" id="SM00388">
    <property type="entry name" value="HisKA"/>
    <property type="match status" value="1"/>
</dbReference>
<keyword evidence="10" id="KW-1185">Reference proteome</keyword>
<feature type="modified residue" description="4-aspartylphosphate" evidence="6">
    <location>
        <position position="66"/>
    </location>
</feature>
<evidence type="ECO:0000256" key="1">
    <source>
        <dbReference type="ARBA" id="ARBA00000085"/>
    </source>
</evidence>
<dbReference type="Gene3D" id="3.30.565.10">
    <property type="entry name" value="Histidine kinase-like ATPase, C-terminal domain"/>
    <property type="match status" value="1"/>
</dbReference>
<gene>
    <name evidence="9" type="ORF">METEAL_23990</name>
</gene>
<dbReference type="InterPro" id="IPR036097">
    <property type="entry name" value="HisK_dim/P_sf"/>
</dbReference>
<dbReference type="InterPro" id="IPR003594">
    <property type="entry name" value="HATPase_dom"/>
</dbReference>
<evidence type="ECO:0000259" key="7">
    <source>
        <dbReference type="PROSITE" id="PS50109"/>
    </source>
</evidence>
<feature type="domain" description="Response regulatory" evidence="8">
    <location>
        <begin position="6"/>
        <end position="131"/>
    </location>
</feature>
<evidence type="ECO:0000259" key="8">
    <source>
        <dbReference type="PROSITE" id="PS50110"/>
    </source>
</evidence>
<dbReference type="InterPro" id="IPR005467">
    <property type="entry name" value="His_kinase_dom"/>
</dbReference>
<evidence type="ECO:0000313" key="10">
    <source>
        <dbReference type="Proteomes" id="UP001238179"/>
    </source>
</evidence>
<dbReference type="Pfam" id="PF00512">
    <property type="entry name" value="HisKA"/>
    <property type="match status" value="1"/>
</dbReference>
<dbReference type="PROSITE" id="PS50110">
    <property type="entry name" value="RESPONSE_REGULATORY"/>
    <property type="match status" value="1"/>
</dbReference>
<dbReference type="InterPro" id="IPR001789">
    <property type="entry name" value="Sig_transdc_resp-reg_receiver"/>
</dbReference>
<dbReference type="FunFam" id="3.30.565.10:FF:000006">
    <property type="entry name" value="Sensor histidine kinase WalK"/>
    <property type="match status" value="1"/>
</dbReference>
<dbReference type="SMART" id="SM00387">
    <property type="entry name" value="HATPase_c"/>
    <property type="match status" value="1"/>
</dbReference>
<dbReference type="InterPro" id="IPR004358">
    <property type="entry name" value="Sig_transdc_His_kin-like_C"/>
</dbReference>
<dbReference type="Gene3D" id="3.40.50.2300">
    <property type="match status" value="1"/>
</dbReference>
<name>A0AA48GPC4_9BACT</name>
<dbReference type="KEGG" id="msil:METEAL_23990"/>
<dbReference type="PANTHER" id="PTHR43547:SF2">
    <property type="entry name" value="HYBRID SIGNAL TRANSDUCTION HISTIDINE KINASE C"/>
    <property type="match status" value="1"/>
</dbReference>
<accession>A0AA48GPC4</accession>
<dbReference type="EMBL" id="AP027080">
    <property type="protein sequence ID" value="BDU73225.1"/>
    <property type="molecule type" value="Genomic_DNA"/>
</dbReference>
<keyword evidence="3 6" id="KW-0597">Phosphoprotein</keyword>
<evidence type="ECO:0000256" key="5">
    <source>
        <dbReference type="ARBA" id="ARBA00022777"/>
    </source>
</evidence>
<reference evidence="10" key="1">
    <citation type="journal article" date="2023" name="Int. J. Syst. Evol. Microbiol.">
        <title>Mesoterricola silvestris gen. nov., sp. nov., Mesoterricola sediminis sp. nov., Geothrix oryzae sp. nov., Geothrix edaphica sp. nov., Geothrix rubra sp. nov., and Geothrix limicola sp. nov., six novel members of Acidobacteriota isolated from soils.</title>
        <authorList>
            <person name="Itoh H."/>
            <person name="Sugisawa Y."/>
            <person name="Mise K."/>
            <person name="Xu Z."/>
            <person name="Kuniyasu M."/>
            <person name="Ushijima N."/>
            <person name="Kawano K."/>
            <person name="Kobayashi E."/>
            <person name="Shiratori Y."/>
            <person name="Masuda Y."/>
            <person name="Senoo K."/>
        </authorList>
    </citation>
    <scope>NUCLEOTIDE SEQUENCE [LARGE SCALE GENOMIC DNA]</scope>
    <source>
        <strain evidence="10">W79</strain>
    </source>
</reference>
<dbReference type="CDD" id="cd00082">
    <property type="entry name" value="HisKA"/>
    <property type="match status" value="1"/>
</dbReference>
<dbReference type="AlphaFoldDB" id="A0AA48GPC4"/>
<dbReference type="PANTHER" id="PTHR43547">
    <property type="entry name" value="TWO-COMPONENT HISTIDINE KINASE"/>
    <property type="match status" value="1"/>
</dbReference>
<dbReference type="PRINTS" id="PR00344">
    <property type="entry name" value="BCTRLSENSOR"/>
</dbReference>
<dbReference type="CDD" id="cd00075">
    <property type="entry name" value="HATPase"/>
    <property type="match status" value="1"/>
</dbReference>
<evidence type="ECO:0000256" key="3">
    <source>
        <dbReference type="ARBA" id="ARBA00022553"/>
    </source>
</evidence>
<dbReference type="SUPFAM" id="SSF55874">
    <property type="entry name" value="ATPase domain of HSP90 chaperone/DNA topoisomerase II/histidine kinase"/>
    <property type="match status" value="1"/>
</dbReference>
<dbReference type="GO" id="GO:0000155">
    <property type="term" value="F:phosphorelay sensor kinase activity"/>
    <property type="evidence" value="ECO:0007669"/>
    <property type="project" value="InterPro"/>
</dbReference>
<dbReference type="InterPro" id="IPR003661">
    <property type="entry name" value="HisK_dim/P_dom"/>
</dbReference>
<comment type="catalytic activity">
    <reaction evidence="1">
        <text>ATP + protein L-histidine = ADP + protein N-phospho-L-histidine.</text>
        <dbReference type="EC" id="2.7.13.3"/>
    </reaction>
</comment>
<dbReference type="Pfam" id="PF00072">
    <property type="entry name" value="Response_reg"/>
    <property type="match status" value="1"/>
</dbReference>
<dbReference type="SMART" id="SM00448">
    <property type="entry name" value="REC"/>
    <property type="match status" value="1"/>
</dbReference>
<evidence type="ECO:0000256" key="4">
    <source>
        <dbReference type="ARBA" id="ARBA00022679"/>
    </source>
</evidence>
<dbReference type="Proteomes" id="UP001238179">
    <property type="component" value="Chromosome"/>
</dbReference>
<sequence>MHQTLHLLVVDDELGMRLSIERALKAYTTSFEDIEVDVDFRISTADSGEAALEAAAADPPQIILLDYKLPGMSGLDVLQALMEAKTEALIVMITAYASLETAVQATKIGAFDFLAKPFTPIEVKAAVHKTAKHYMIQAQARKLAGERRQIRFEFLSVLAHELKSPLAAVEGNLRILRDHAAGDAIAGYDHLLDRSILRLDGMRKLIMDLLDLTRIESGQKLRTLVESDLCAAATQSLETFQALAAERHVNLLFCPPGKVLLQADPGELEMMFNNLISNAIKYNHEGGSVTVEIEDGPEEVRVAVHDTGIGIGREDLARLFGEFSRIRNEKTRNILGSGLGLSILKRLASLYGGKVEVQSEPDRGSTFTVSLRKEASHPGLGAVASL</sequence>
<dbReference type="RefSeq" id="WP_316411868.1">
    <property type="nucleotide sequence ID" value="NZ_AP027080.1"/>
</dbReference>
<keyword evidence="5 9" id="KW-0418">Kinase</keyword>
<evidence type="ECO:0000256" key="6">
    <source>
        <dbReference type="PROSITE-ProRule" id="PRU00169"/>
    </source>
</evidence>
<organism evidence="9 10">
    <name type="scientific">Mesoterricola silvestris</name>
    <dbReference type="NCBI Taxonomy" id="2927979"/>
    <lineage>
        <taxon>Bacteria</taxon>
        <taxon>Pseudomonadati</taxon>
        <taxon>Acidobacteriota</taxon>
        <taxon>Holophagae</taxon>
        <taxon>Holophagales</taxon>
        <taxon>Holophagaceae</taxon>
        <taxon>Mesoterricola</taxon>
    </lineage>
</organism>
<feature type="domain" description="Histidine kinase" evidence="7">
    <location>
        <begin position="157"/>
        <end position="375"/>
    </location>
</feature>
<dbReference type="Gene3D" id="1.10.287.130">
    <property type="match status" value="1"/>
</dbReference>
<keyword evidence="4" id="KW-0808">Transferase</keyword>
<proteinExistence type="predicted"/>
<protein>
    <recommendedName>
        <fullName evidence="2">histidine kinase</fullName>
        <ecNumber evidence="2">2.7.13.3</ecNumber>
    </recommendedName>
</protein>
<dbReference type="SUPFAM" id="SSF47384">
    <property type="entry name" value="Homodimeric domain of signal transducing histidine kinase"/>
    <property type="match status" value="1"/>
</dbReference>
<dbReference type="EC" id="2.7.13.3" evidence="2"/>
<evidence type="ECO:0000256" key="2">
    <source>
        <dbReference type="ARBA" id="ARBA00012438"/>
    </source>
</evidence>
<dbReference type="Pfam" id="PF02518">
    <property type="entry name" value="HATPase_c"/>
    <property type="match status" value="1"/>
</dbReference>
<dbReference type="InterPro" id="IPR011006">
    <property type="entry name" value="CheY-like_superfamily"/>
</dbReference>
<dbReference type="InterPro" id="IPR036890">
    <property type="entry name" value="HATPase_C_sf"/>
</dbReference>